<dbReference type="PANTHER" id="PTHR30146:SF109">
    <property type="entry name" value="HTH-TYPE TRANSCRIPTIONAL REGULATOR GALS"/>
    <property type="match status" value="1"/>
</dbReference>
<evidence type="ECO:0000313" key="7">
    <source>
        <dbReference type="Proteomes" id="UP000782880"/>
    </source>
</evidence>
<dbReference type="AlphaFoldDB" id="A0A921LRE0"/>
<reference evidence="6" key="2">
    <citation type="submission" date="2021-09" db="EMBL/GenBank/DDBJ databases">
        <authorList>
            <person name="Gilroy R."/>
        </authorList>
    </citation>
    <scope>NUCLEOTIDE SEQUENCE</scope>
    <source>
        <strain evidence="6">ChiBcec21-2208</strain>
    </source>
</reference>
<comment type="caution">
    <text evidence="6">The sequence shown here is derived from an EMBL/GenBank/DDBJ whole genome shotgun (WGS) entry which is preliminary data.</text>
</comment>
<evidence type="ECO:0000259" key="5">
    <source>
        <dbReference type="PROSITE" id="PS50943"/>
    </source>
</evidence>
<dbReference type="Proteomes" id="UP000782880">
    <property type="component" value="Unassembled WGS sequence"/>
</dbReference>
<evidence type="ECO:0000256" key="2">
    <source>
        <dbReference type="ARBA" id="ARBA00023125"/>
    </source>
</evidence>
<dbReference type="CDD" id="cd06267">
    <property type="entry name" value="PBP1_LacI_sugar_binding-like"/>
    <property type="match status" value="1"/>
</dbReference>
<evidence type="ECO:0000256" key="3">
    <source>
        <dbReference type="ARBA" id="ARBA00023163"/>
    </source>
</evidence>
<keyword evidence="3" id="KW-0804">Transcription</keyword>
<feature type="domain" description="HTH lacI-type" evidence="4">
    <location>
        <begin position="1"/>
        <end position="55"/>
    </location>
</feature>
<reference evidence="6" key="1">
    <citation type="journal article" date="2021" name="PeerJ">
        <title>Extensive microbial diversity within the chicken gut microbiome revealed by metagenomics and culture.</title>
        <authorList>
            <person name="Gilroy R."/>
            <person name="Ravi A."/>
            <person name="Getino M."/>
            <person name="Pursley I."/>
            <person name="Horton D.L."/>
            <person name="Alikhan N.F."/>
            <person name="Baker D."/>
            <person name="Gharbi K."/>
            <person name="Hall N."/>
            <person name="Watson M."/>
            <person name="Adriaenssens E.M."/>
            <person name="Foster-Nyarko E."/>
            <person name="Jarju S."/>
            <person name="Secka A."/>
            <person name="Antonio M."/>
            <person name="Oren A."/>
            <person name="Chaudhuri R.R."/>
            <person name="La Ragione R."/>
            <person name="Hildebrand F."/>
            <person name="Pallen M.J."/>
        </authorList>
    </citation>
    <scope>NUCLEOTIDE SEQUENCE</scope>
    <source>
        <strain evidence="6">ChiBcec21-2208</strain>
    </source>
</reference>
<evidence type="ECO:0000313" key="6">
    <source>
        <dbReference type="EMBL" id="HJG28948.1"/>
    </source>
</evidence>
<gene>
    <name evidence="6" type="ORF">K8V20_09965</name>
</gene>
<dbReference type="GO" id="GO:0000976">
    <property type="term" value="F:transcription cis-regulatory region binding"/>
    <property type="evidence" value="ECO:0007669"/>
    <property type="project" value="TreeGrafter"/>
</dbReference>
<dbReference type="CDD" id="cd01392">
    <property type="entry name" value="HTH_LacI"/>
    <property type="match status" value="1"/>
</dbReference>
<keyword evidence="2" id="KW-0238">DNA-binding</keyword>
<dbReference type="InterPro" id="IPR010982">
    <property type="entry name" value="Lambda_DNA-bd_dom_sf"/>
</dbReference>
<evidence type="ECO:0000256" key="1">
    <source>
        <dbReference type="ARBA" id="ARBA00023015"/>
    </source>
</evidence>
<dbReference type="SUPFAM" id="SSF47413">
    <property type="entry name" value="lambda repressor-like DNA-binding domains"/>
    <property type="match status" value="1"/>
</dbReference>
<dbReference type="Gene3D" id="3.40.50.2300">
    <property type="match status" value="2"/>
</dbReference>
<dbReference type="SUPFAM" id="SSF53822">
    <property type="entry name" value="Periplasmic binding protein-like I"/>
    <property type="match status" value="1"/>
</dbReference>
<sequence length="336" mass="37557">MNLKQVAALAGVSVSTVSRVLNGKSYVNAETREIVMKAIRQTNYQPNALAQSLKMGRSNTICLMIPSIENMMFPKLTRGVEDIARKNGLTVFLCNTDEDAAVEKAYIETMKMRWIDGFIVCSIASDAPHIRSLRTEGYPLVLVNRFEASDIGKVDTVATDNYQIGYDATQYLIRTGHKRIAIAYGRDELLLYRERRRGYLQALTDNSLPCPEAYTMRETNGNNGFYYQTKELMGLDNPPDAIFCSSDPKAFVVMHALHDLGLRIPEDVAVIGVDNVSMASMVEPPLTTISQHLYRMGAAAANSLIRQIEYKEKNGVLPKPERTIFSSDLIVRRSTN</sequence>
<dbReference type="PROSITE" id="PS50932">
    <property type="entry name" value="HTH_LACI_2"/>
    <property type="match status" value="1"/>
</dbReference>
<accession>A0A921LRE0</accession>
<dbReference type="InterPro" id="IPR000843">
    <property type="entry name" value="HTH_LacI"/>
</dbReference>
<dbReference type="SMART" id="SM00354">
    <property type="entry name" value="HTH_LACI"/>
    <property type="match status" value="1"/>
</dbReference>
<feature type="domain" description="HTH cro/C1-type" evidence="5">
    <location>
        <begin position="1"/>
        <end position="31"/>
    </location>
</feature>
<dbReference type="PROSITE" id="PS50943">
    <property type="entry name" value="HTH_CROC1"/>
    <property type="match status" value="1"/>
</dbReference>
<keyword evidence="1" id="KW-0805">Transcription regulation</keyword>
<dbReference type="Pfam" id="PF00532">
    <property type="entry name" value="Peripla_BP_1"/>
    <property type="match status" value="1"/>
</dbReference>
<dbReference type="GO" id="GO:0003700">
    <property type="term" value="F:DNA-binding transcription factor activity"/>
    <property type="evidence" value="ECO:0007669"/>
    <property type="project" value="TreeGrafter"/>
</dbReference>
<dbReference type="Pfam" id="PF00356">
    <property type="entry name" value="LacI"/>
    <property type="match status" value="1"/>
</dbReference>
<dbReference type="EMBL" id="DYVE01000257">
    <property type="protein sequence ID" value="HJG28948.1"/>
    <property type="molecule type" value="Genomic_DNA"/>
</dbReference>
<organism evidence="6 7">
    <name type="scientific">Subdoligranulum variabile</name>
    <dbReference type="NCBI Taxonomy" id="214851"/>
    <lineage>
        <taxon>Bacteria</taxon>
        <taxon>Bacillati</taxon>
        <taxon>Bacillota</taxon>
        <taxon>Clostridia</taxon>
        <taxon>Eubacteriales</taxon>
        <taxon>Oscillospiraceae</taxon>
        <taxon>Subdoligranulum</taxon>
    </lineage>
</organism>
<name>A0A921LRE0_9FIRM</name>
<dbReference type="InterPro" id="IPR001387">
    <property type="entry name" value="Cro/C1-type_HTH"/>
</dbReference>
<proteinExistence type="predicted"/>
<dbReference type="Gene3D" id="1.10.260.40">
    <property type="entry name" value="lambda repressor-like DNA-binding domains"/>
    <property type="match status" value="1"/>
</dbReference>
<protein>
    <submittedName>
        <fullName evidence="6">LacI family transcriptional regulator</fullName>
    </submittedName>
</protein>
<dbReference type="PANTHER" id="PTHR30146">
    <property type="entry name" value="LACI-RELATED TRANSCRIPTIONAL REPRESSOR"/>
    <property type="match status" value="1"/>
</dbReference>
<dbReference type="InterPro" id="IPR001761">
    <property type="entry name" value="Peripla_BP/Lac1_sug-bd_dom"/>
</dbReference>
<evidence type="ECO:0000259" key="4">
    <source>
        <dbReference type="PROSITE" id="PS50932"/>
    </source>
</evidence>
<dbReference type="InterPro" id="IPR028082">
    <property type="entry name" value="Peripla_BP_I"/>
</dbReference>